<reference evidence="1 2" key="1">
    <citation type="submission" date="2016-01" db="EMBL/GenBank/DDBJ databases">
        <title>Draft genome sequence of Clavibacter michiganensis subsp. tessellarius DOAB 609.</title>
        <authorList>
            <person name="Tambong J.T."/>
        </authorList>
    </citation>
    <scope>NUCLEOTIDE SEQUENCE [LARGE SCALE GENOMIC DNA]</scope>
    <source>
        <strain evidence="1 2">DOAB 609</strain>
    </source>
</reference>
<dbReference type="AlphaFoldDB" id="A0A154V498"/>
<proteinExistence type="predicted"/>
<comment type="caution">
    <text evidence="1">The sequence shown here is derived from an EMBL/GenBank/DDBJ whole genome shotgun (WGS) entry which is preliminary data.</text>
</comment>
<gene>
    <name evidence="1" type="ORF">AWH51_03995</name>
</gene>
<accession>A0A154V498</accession>
<sequence>MTAAPRRRDARRRAPRTPILRRLLAGGLRALPALRRLSGPTGLRRPALVAAGVAVALVAGAVTPPVVPSEAAWRDAEWMKSRVATENLTCGTSTGFTTTASARFLRGSLIGTNLDAAGSLAGLSAVDDARPGSQPTPASAPSPATGVYVNPLVAQALGTTATLDLTGLNAGLPAGSAGALNQYVRVTETGTSAAASGLVSNSGAVGVTGTPTSPALPGRATIDLDRVLASVNATTGTSALTTTRLALGAVASSSVLDWCSGRRNAVWGNGSLPGSTRQYGIAGLELTAVSPAVRGITGTTTTAATTGVTAAAALLTSGSSTTTPTGAIADAIRSTILSTLGGIGGTLGLTALTGTVSVTGVDAAATAVAPLLTAPLRSADGSVAVDLATGTVTVDLAYFLGRGPNGLNGKAPNTEILVDAATLSTVAASVGALIDQRSADIRAAMTAALQKVTVVVDVSANVTLQPLLGSPIPVLALRSQFSGTLADLVAGKQFTVTATALNLGTLNSVVAGLLSALGLGSVAALGDRLVASLTTGLVAPVRNAVSTGLAVPVTNLGTNLAAVSAGAATGVASLVNALPRVLSLQVNVQPDQPGAPAGSTFLPAIGRSTSAEYTVTALRLGLRVADAVTGTPFSVTELATSTAGRNAYRTP</sequence>
<organism evidence="1 2">
    <name type="scientific">Clavibacter tessellarius</name>
    <dbReference type="NCBI Taxonomy" id="31965"/>
    <lineage>
        <taxon>Bacteria</taxon>
        <taxon>Bacillati</taxon>
        <taxon>Actinomycetota</taxon>
        <taxon>Actinomycetes</taxon>
        <taxon>Micrococcales</taxon>
        <taxon>Microbacteriaceae</taxon>
        <taxon>Clavibacter</taxon>
    </lineage>
</organism>
<protein>
    <recommendedName>
        <fullName evidence="3">Choice-of-anchor G family protein</fullName>
    </recommendedName>
</protein>
<dbReference type="Proteomes" id="UP000076218">
    <property type="component" value="Unassembled WGS sequence"/>
</dbReference>
<dbReference type="NCBIfam" id="NF033766">
    <property type="entry name" value="choice_anch_G"/>
    <property type="match status" value="1"/>
</dbReference>
<dbReference type="STRING" id="31965.AWH51_03995"/>
<name>A0A154V498_9MICO</name>
<dbReference type="OrthoDB" id="4987327at2"/>
<dbReference type="InterPro" id="IPR047900">
    <property type="entry name" value="Choice_anch_G"/>
</dbReference>
<dbReference type="EMBL" id="LQXA01000010">
    <property type="protein sequence ID" value="KZC96208.1"/>
    <property type="molecule type" value="Genomic_DNA"/>
</dbReference>
<evidence type="ECO:0000313" key="2">
    <source>
        <dbReference type="Proteomes" id="UP000076218"/>
    </source>
</evidence>
<evidence type="ECO:0008006" key="3">
    <source>
        <dbReference type="Google" id="ProtNLM"/>
    </source>
</evidence>
<dbReference type="RefSeq" id="WP_063070492.1">
    <property type="nucleotide sequence ID" value="NZ_LQXA01000010.1"/>
</dbReference>
<evidence type="ECO:0000313" key="1">
    <source>
        <dbReference type="EMBL" id="KZC96208.1"/>
    </source>
</evidence>